<accession>A0A6I2FBL8</accession>
<dbReference type="SUPFAM" id="SSF52540">
    <property type="entry name" value="P-loop containing nucleoside triphosphate hydrolases"/>
    <property type="match status" value="1"/>
</dbReference>
<evidence type="ECO:0000313" key="21">
    <source>
        <dbReference type="EMBL" id="MRG60100.1"/>
    </source>
</evidence>
<evidence type="ECO:0000256" key="5">
    <source>
        <dbReference type="ARBA" id="ARBA00011903"/>
    </source>
</evidence>
<dbReference type="InterPro" id="IPR025669">
    <property type="entry name" value="AAA_dom"/>
</dbReference>
<keyword evidence="22" id="KW-1185">Reference proteome</keyword>
<evidence type="ECO:0000256" key="8">
    <source>
        <dbReference type="ARBA" id="ARBA00022679"/>
    </source>
</evidence>
<dbReference type="NCBIfam" id="TIGR01007">
    <property type="entry name" value="eps_fam"/>
    <property type="match status" value="1"/>
</dbReference>
<evidence type="ECO:0000256" key="11">
    <source>
        <dbReference type="ARBA" id="ARBA00022777"/>
    </source>
</evidence>
<evidence type="ECO:0000256" key="14">
    <source>
        <dbReference type="ARBA" id="ARBA00023136"/>
    </source>
</evidence>
<evidence type="ECO:0000256" key="18">
    <source>
        <dbReference type="SAM" id="Phobius"/>
    </source>
</evidence>
<dbReference type="CDD" id="cd05387">
    <property type="entry name" value="BY-kinase"/>
    <property type="match status" value="1"/>
</dbReference>
<dbReference type="InterPro" id="IPR003856">
    <property type="entry name" value="LPS_length_determ_N"/>
</dbReference>
<comment type="similarity">
    <text evidence="2">Belongs to the CpsC/CapA family.</text>
</comment>
<keyword evidence="14 18" id="KW-0472">Membrane</keyword>
<evidence type="ECO:0000256" key="16">
    <source>
        <dbReference type="ARBA" id="ARBA00051245"/>
    </source>
</evidence>
<evidence type="ECO:0000259" key="19">
    <source>
        <dbReference type="Pfam" id="PF02706"/>
    </source>
</evidence>
<evidence type="ECO:0000256" key="7">
    <source>
        <dbReference type="ARBA" id="ARBA00022519"/>
    </source>
</evidence>
<evidence type="ECO:0000259" key="20">
    <source>
        <dbReference type="Pfam" id="PF13614"/>
    </source>
</evidence>
<dbReference type="GO" id="GO:0005886">
    <property type="term" value="C:plasma membrane"/>
    <property type="evidence" value="ECO:0007669"/>
    <property type="project" value="UniProtKB-SubCell"/>
</dbReference>
<proteinExistence type="inferred from homology"/>
<dbReference type="PANTHER" id="PTHR32309:SF13">
    <property type="entry name" value="FERRIC ENTEROBACTIN TRANSPORT PROTEIN FEPE"/>
    <property type="match status" value="1"/>
</dbReference>
<name>A0A6I2FBL8_9MICO</name>
<evidence type="ECO:0000256" key="1">
    <source>
        <dbReference type="ARBA" id="ARBA00004429"/>
    </source>
</evidence>
<evidence type="ECO:0000256" key="12">
    <source>
        <dbReference type="ARBA" id="ARBA00022840"/>
    </source>
</evidence>
<keyword evidence="13 18" id="KW-1133">Transmembrane helix</keyword>
<keyword evidence="8 21" id="KW-0808">Transferase</keyword>
<evidence type="ECO:0000256" key="4">
    <source>
        <dbReference type="ARBA" id="ARBA00008883"/>
    </source>
</evidence>
<dbReference type="Pfam" id="PF13614">
    <property type="entry name" value="AAA_31"/>
    <property type="match status" value="1"/>
</dbReference>
<dbReference type="InterPro" id="IPR050445">
    <property type="entry name" value="Bact_polysacc_biosynth/exp"/>
</dbReference>
<evidence type="ECO:0000256" key="2">
    <source>
        <dbReference type="ARBA" id="ARBA00006683"/>
    </source>
</evidence>
<dbReference type="GO" id="GO:0005524">
    <property type="term" value="F:ATP binding"/>
    <property type="evidence" value="ECO:0007669"/>
    <property type="project" value="UniProtKB-KW"/>
</dbReference>
<evidence type="ECO:0000313" key="22">
    <source>
        <dbReference type="Proteomes" id="UP000431080"/>
    </source>
</evidence>
<comment type="caution">
    <text evidence="21">The sequence shown here is derived from an EMBL/GenBank/DDBJ whole genome shotgun (WGS) entry which is preliminary data.</text>
</comment>
<dbReference type="RefSeq" id="WP_153684549.1">
    <property type="nucleotide sequence ID" value="NZ_WJIF01000004.1"/>
</dbReference>
<evidence type="ECO:0000256" key="3">
    <source>
        <dbReference type="ARBA" id="ARBA00007316"/>
    </source>
</evidence>
<comment type="catalytic activity">
    <reaction evidence="16">
        <text>L-tyrosyl-[protein] + ATP = O-phospho-L-tyrosyl-[protein] + ADP + H(+)</text>
        <dbReference type="Rhea" id="RHEA:10596"/>
        <dbReference type="Rhea" id="RHEA-COMP:10136"/>
        <dbReference type="Rhea" id="RHEA-COMP:20101"/>
        <dbReference type="ChEBI" id="CHEBI:15378"/>
        <dbReference type="ChEBI" id="CHEBI:30616"/>
        <dbReference type="ChEBI" id="CHEBI:46858"/>
        <dbReference type="ChEBI" id="CHEBI:61978"/>
        <dbReference type="ChEBI" id="CHEBI:456216"/>
        <dbReference type="EC" id="2.7.10.2"/>
    </reaction>
</comment>
<evidence type="ECO:0000256" key="9">
    <source>
        <dbReference type="ARBA" id="ARBA00022692"/>
    </source>
</evidence>
<evidence type="ECO:0000256" key="17">
    <source>
        <dbReference type="SAM" id="MobiDB-lite"/>
    </source>
</evidence>
<dbReference type="EC" id="2.7.10.2" evidence="5"/>
<comment type="similarity">
    <text evidence="4">Belongs to the etk/wzc family.</text>
</comment>
<dbReference type="Pfam" id="PF02706">
    <property type="entry name" value="Wzz"/>
    <property type="match status" value="1"/>
</dbReference>
<comment type="subcellular location">
    <subcellularLocation>
        <location evidence="1">Cell inner membrane</location>
        <topology evidence="1">Multi-pass membrane protein</topology>
    </subcellularLocation>
</comment>
<evidence type="ECO:0000256" key="6">
    <source>
        <dbReference type="ARBA" id="ARBA00022475"/>
    </source>
</evidence>
<feature type="region of interest" description="Disordered" evidence="17">
    <location>
        <begin position="444"/>
        <end position="467"/>
    </location>
</feature>
<feature type="domain" description="AAA" evidence="20">
    <location>
        <begin position="271"/>
        <end position="387"/>
    </location>
</feature>
<reference evidence="21 22" key="1">
    <citation type="submission" date="2019-10" db="EMBL/GenBank/DDBJ databases">
        <authorList>
            <person name="Nie G."/>
            <person name="Ming H."/>
            <person name="Yi B."/>
        </authorList>
    </citation>
    <scope>NUCLEOTIDE SEQUENCE [LARGE SCALE GENOMIC DNA]</scope>
    <source>
        <strain evidence="21 22">CFH 90414</strain>
    </source>
</reference>
<dbReference type="EMBL" id="WJIF01000004">
    <property type="protein sequence ID" value="MRG60100.1"/>
    <property type="molecule type" value="Genomic_DNA"/>
</dbReference>
<dbReference type="PANTHER" id="PTHR32309">
    <property type="entry name" value="TYROSINE-PROTEIN KINASE"/>
    <property type="match status" value="1"/>
</dbReference>
<protein>
    <recommendedName>
        <fullName evidence="5">non-specific protein-tyrosine kinase</fullName>
        <ecNumber evidence="5">2.7.10.2</ecNumber>
    </recommendedName>
</protein>
<dbReference type="Proteomes" id="UP000431080">
    <property type="component" value="Unassembled WGS sequence"/>
</dbReference>
<keyword evidence="11 21" id="KW-0418">Kinase</keyword>
<sequence>MTLHDYITALRKHWIAIVLLALVGAGAAYGYSRVLPEQYRAEASVMVIPVRGDNTSELVQGANYVQNLVQTYTILATSPRVLQAVIDDVGLDETANRLARRVSAEAPLNTVVIDLSATDTSPEGAQRTADAMAEQLAVAVADLSPEGADSRPAVRVETIAPARVPTVPVAPNTRLNVILGFVAGAALGVAYALIRTKFGTRLASVDDIADVTDLPVIGSVAGTGDQRPIAAHLRSNPAGRVAESLRHVTAGFKFVDLDHSHRVILVTSGSSAEGKTSLALGLALSLAEIGHRTLYVEADLRRPSASQYTGLDSQVGLTTVTIGSTTLDEAVQGWAHADLDLLLSGELPPNTVQLLSSDRLQQVLVTAREAYDYVIVDSAPVLTVSDALWVAPATDGVLFVVRANRTRRSELERSLRALESTHIPVLGLVLNDVRLPARSPYYSTEPAERKASRLRPRRLTSPSATDG</sequence>
<keyword evidence="9 18" id="KW-0812">Transmembrane</keyword>
<keyword evidence="10" id="KW-0547">Nucleotide-binding</keyword>
<dbReference type="InterPro" id="IPR005702">
    <property type="entry name" value="Wzc-like_C"/>
</dbReference>
<keyword evidence="12" id="KW-0067">ATP-binding</keyword>
<evidence type="ECO:0000256" key="13">
    <source>
        <dbReference type="ARBA" id="ARBA00022989"/>
    </source>
</evidence>
<comment type="similarity">
    <text evidence="3">Belongs to the CpsD/CapB family.</text>
</comment>
<dbReference type="InterPro" id="IPR027417">
    <property type="entry name" value="P-loop_NTPase"/>
</dbReference>
<evidence type="ECO:0000256" key="10">
    <source>
        <dbReference type="ARBA" id="ARBA00022741"/>
    </source>
</evidence>
<keyword evidence="15" id="KW-0829">Tyrosine-protein kinase</keyword>
<keyword evidence="7" id="KW-0997">Cell inner membrane</keyword>
<feature type="domain" description="Polysaccharide chain length determinant N-terminal" evidence="19">
    <location>
        <begin position="3"/>
        <end position="88"/>
    </location>
</feature>
<organism evidence="21 22">
    <name type="scientific">Agromyces agglutinans</name>
    <dbReference type="NCBI Taxonomy" id="2662258"/>
    <lineage>
        <taxon>Bacteria</taxon>
        <taxon>Bacillati</taxon>
        <taxon>Actinomycetota</taxon>
        <taxon>Actinomycetes</taxon>
        <taxon>Micrococcales</taxon>
        <taxon>Microbacteriaceae</taxon>
        <taxon>Agromyces</taxon>
    </lineage>
</organism>
<dbReference type="GO" id="GO:0004715">
    <property type="term" value="F:non-membrane spanning protein tyrosine kinase activity"/>
    <property type="evidence" value="ECO:0007669"/>
    <property type="project" value="UniProtKB-EC"/>
</dbReference>
<gene>
    <name evidence="21" type="ORF">GE115_09485</name>
</gene>
<keyword evidence="6" id="KW-1003">Cell membrane</keyword>
<evidence type="ECO:0000256" key="15">
    <source>
        <dbReference type="ARBA" id="ARBA00023137"/>
    </source>
</evidence>
<dbReference type="Gene3D" id="3.40.50.300">
    <property type="entry name" value="P-loop containing nucleotide triphosphate hydrolases"/>
    <property type="match status" value="1"/>
</dbReference>
<feature type="transmembrane region" description="Helical" evidence="18">
    <location>
        <begin position="175"/>
        <end position="194"/>
    </location>
</feature>
<dbReference type="AlphaFoldDB" id="A0A6I2FBL8"/>